<feature type="compositionally biased region" description="Low complexity" evidence="8">
    <location>
        <begin position="1"/>
        <end position="13"/>
    </location>
</feature>
<feature type="transmembrane region" description="Helical" evidence="9">
    <location>
        <begin position="206"/>
        <end position="231"/>
    </location>
</feature>
<feature type="transmembrane region" description="Helical" evidence="9">
    <location>
        <begin position="122"/>
        <end position="141"/>
    </location>
</feature>
<evidence type="ECO:0000256" key="2">
    <source>
        <dbReference type="ARBA" id="ARBA00008335"/>
    </source>
</evidence>
<dbReference type="Proteomes" id="UP001497600">
    <property type="component" value="Chromosome G"/>
</dbReference>
<feature type="region of interest" description="Disordered" evidence="8">
    <location>
        <begin position="1"/>
        <end position="30"/>
    </location>
</feature>
<feature type="transmembrane region" description="Helical" evidence="9">
    <location>
        <begin position="572"/>
        <end position="594"/>
    </location>
</feature>
<dbReference type="Gene3D" id="1.20.1250.20">
    <property type="entry name" value="MFS general substrate transporter like domains"/>
    <property type="match status" value="2"/>
</dbReference>
<keyword evidence="4 9" id="KW-0812">Transmembrane</keyword>
<feature type="transmembrane region" description="Helical" evidence="9">
    <location>
        <begin position="52"/>
        <end position="70"/>
    </location>
</feature>
<comment type="subcellular location">
    <subcellularLocation>
        <location evidence="1">Endomembrane system</location>
        <topology evidence="1">Multi-pass membrane protein</topology>
    </subcellularLocation>
</comment>
<sequence length="636" mass="71089">MSDTNNSSDNSKNVEITQTQEVTKSDPIRNSTSKSIGVRKAELMWEQYQHPGLMVLVYFCIFIIGYAYGIDGSLRITFQAYATASYGQHSLISTVGVIRAVAAAASQPTYARLCDRFGRIELFVVSILFYVLGTVIESQAYDVQRFAGGAVLYQLGYSGIIFILHVMLADFSTLNWRFFCSILTITPFIINSWVSGNILDSLYPKYSWNFCIGMWAFIFPLSCIPLLCCLFHMQSLAKKKGEWKQILADEKENHSEWTWEKSGTFIESTKAFIFCQGRILKTFFWEIDAIGIMFIICIFGFILVPFTLASGVTDKWRRASTIAPLVVGFVLIPFFIIWEKKYARFPAVPFELLKDRGVWASLIVGVMINWVWYMPNDFMYTVLMVAMNQSQKAAIRITMLYSFVSVVVGSIAGLLIAKVRRTKGFIIFGVSMWCLALGLLIHFRGDNNGINSQTSVNGVIGALCVMGFGSGFFTYVTQTSITTCTNHEHMAVVIALYTSSYNLGLAFGASVSGAVWTNLMYKQIVKEMEKAGIDTALATFAYRSPIGAGGFIQEYVWGTAERIPVVLAYAHVQKILCIVGLILVFPMLIATLFLRDHKLVSVQSLEKGSSGEGAVVNKDDDDYIKRKFMTIVGKND</sequence>
<feature type="transmembrane region" description="Helical" evidence="9">
    <location>
        <begin position="394"/>
        <end position="417"/>
    </location>
</feature>
<accession>A0ABP0EIE4</accession>
<evidence type="ECO:0000256" key="1">
    <source>
        <dbReference type="ARBA" id="ARBA00004127"/>
    </source>
</evidence>
<evidence type="ECO:0000256" key="6">
    <source>
        <dbReference type="ARBA" id="ARBA00023065"/>
    </source>
</evidence>
<comment type="similarity">
    <text evidence="2">Belongs to the major facilitator superfamily.</text>
</comment>
<dbReference type="EMBL" id="OZ004259">
    <property type="protein sequence ID" value="CAK7919017.1"/>
    <property type="molecule type" value="Genomic_DNA"/>
</dbReference>
<name>A0ABP0EIE4_9ASCO</name>
<keyword evidence="3" id="KW-0813">Transport</keyword>
<organism evidence="10 11">
    <name type="scientific">[Candida] anglica</name>
    <dbReference type="NCBI Taxonomy" id="148631"/>
    <lineage>
        <taxon>Eukaryota</taxon>
        <taxon>Fungi</taxon>
        <taxon>Dikarya</taxon>
        <taxon>Ascomycota</taxon>
        <taxon>Saccharomycotina</taxon>
        <taxon>Pichiomycetes</taxon>
        <taxon>Debaryomycetaceae</taxon>
        <taxon>Kurtzmaniella</taxon>
    </lineage>
</organism>
<feature type="transmembrane region" description="Helical" evidence="9">
    <location>
        <begin position="489"/>
        <end position="511"/>
    </location>
</feature>
<dbReference type="Pfam" id="PF07690">
    <property type="entry name" value="MFS_1"/>
    <property type="match status" value="1"/>
</dbReference>
<keyword evidence="7 9" id="KW-0472">Membrane</keyword>
<evidence type="ECO:0000313" key="11">
    <source>
        <dbReference type="Proteomes" id="UP001497600"/>
    </source>
</evidence>
<evidence type="ECO:0000256" key="7">
    <source>
        <dbReference type="ARBA" id="ARBA00023136"/>
    </source>
</evidence>
<dbReference type="InterPro" id="IPR011701">
    <property type="entry name" value="MFS"/>
</dbReference>
<evidence type="ECO:0000256" key="3">
    <source>
        <dbReference type="ARBA" id="ARBA00022448"/>
    </source>
</evidence>
<feature type="compositionally biased region" description="Polar residues" evidence="8">
    <location>
        <begin position="14"/>
        <end position="30"/>
    </location>
</feature>
<evidence type="ECO:0000256" key="9">
    <source>
        <dbReference type="SAM" id="Phobius"/>
    </source>
</evidence>
<evidence type="ECO:0000256" key="8">
    <source>
        <dbReference type="SAM" id="MobiDB-lite"/>
    </source>
</evidence>
<feature type="transmembrane region" description="Helical" evidence="9">
    <location>
        <begin position="455"/>
        <end position="477"/>
    </location>
</feature>
<dbReference type="SUPFAM" id="SSF103473">
    <property type="entry name" value="MFS general substrate transporter"/>
    <property type="match status" value="1"/>
</dbReference>
<dbReference type="PANTHER" id="PTHR23501">
    <property type="entry name" value="MAJOR FACILITATOR SUPERFAMILY"/>
    <property type="match status" value="1"/>
</dbReference>
<keyword evidence="6" id="KW-0406">Ion transport</keyword>
<protein>
    <submittedName>
        <fullName evidence="10">Siderophore iron transporter Arn1p</fullName>
    </submittedName>
</protein>
<dbReference type="PANTHER" id="PTHR23501:SF92">
    <property type="entry name" value="GLUTATHIONE EXCHANGER 1-RELATED"/>
    <property type="match status" value="1"/>
</dbReference>
<reference evidence="10 11" key="1">
    <citation type="submission" date="2024-01" db="EMBL/GenBank/DDBJ databases">
        <authorList>
            <consortium name="Genoscope - CEA"/>
            <person name="William W."/>
        </authorList>
    </citation>
    <scope>NUCLEOTIDE SEQUENCE [LARGE SCALE GENOMIC DNA]</scope>
    <source>
        <strain evidence="10 11">29B2s-10</strain>
    </source>
</reference>
<gene>
    <name evidence="10" type="primary">ARN1</name>
    <name evidence="10" type="ORF">CAAN4_G15940</name>
</gene>
<feature type="transmembrane region" description="Helical" evidence="9">
    <location>
        <begin position="147"/>
        <end position="169"/>
    </location>
</feature>
<proteinExistence type="inferred from homology"/>
<feature type="transmembrane region" description="Helical" evidence="9">
    <location>
        <begin position="358"/>
        <end position="374"/>
    </location>
</feature>
<dbReference type="InterPro" id="IPR036259">
    <property type="entry name" value="MFS_trans_sf"/>
</dbReference>
<feature type="transmembrane region" description="Helical" evidence="9">
    <location>
        <begin position="424"/>
        <end position="443"/>
    </location>
</feature>
<evidence type="ECO:0000313" key="10">
    <source>
        <dbReference type="EMBL" id="CAK7919017.1"/>
    </source>
</evidence>
<feature type="transmembrane region" description="Helical" evidence="9">
    <location>
        <begin position="321"/>
        <end position="338"/>
    </location>
</feature>
<keyword evidence="11" id="KW-1185">Reference proteome</keyword>
<evidence type="ECO:0000256" key="4">
    <source>
        <dbReference type="ARBA" id="ARBA00022692"/>
    </source>
</evidence>
<keyword evidence="5 9" id="KW-1133">Transmembrane helix</keyword>
<feature type="transmembrane region" description="Helical" evidence="9">
    <location>
        <begin position="176"/>
        <end position="194"/>
    </location>
</feature>
<feature type="transmembrane region" description="Helical" evidence="9">
    <location>
        <begin position="287"/>
        <end position="309"/>
    </location>
</feature>
<evidence type="ECO:0000256" key="5">
    <source>
        <dbReference type="ARBA" id="ARBA00022989"/>
    </source>
</evidence>